<protein>
    <recommendedName>
        <fullName evidence="1">Carboxymuconolactone decarboxylase-like domain-containing protein</fullName>
    </recommendedName>
</protein>
<dbReference type="Pfam" id="PF02627">
    <property type="entry name" value="CMD"/>
    <property type="match status" value="1"/>
</dbReference>
<dbReference type="Proteomes" id="UP000679725">
    <property type="component" value="Unassembled WGS sequence"/>
</dbReference>
<dbReference type="InterPro" id="IPR003779">
    <property type="entry name" value="CMD-like"/>
</dbReference>
<dbReference type="NCBIfam" id="TIGR00778">
    <property type="entry name" value="ahpD_dom"/>
    <property type="match status" value="1"/>
</dbReference>
<dbReference type="InterPro" id="IPR004675">
    <property type="entry name" value="AhpD_core"/>
</dbReference>
<organism evidence="2 3">
    <name type="scientific">Dyadobacter linearis</name>
    <dbReference type="NCBI Taxonomy" id="2823330"/>
    <lineage>
        <taxon>Bacteria</taxon>
        <taxon>Pseudomonadati</taxon>
        <taxon>Bacteroidota</taxon>
        <taxon>Cytophagia</taxon>
        <taxon>Cytophagales</taxon>
        <taxon>Spirosomataceae</taxon>
        <taxon>Dyadobacter</taxon>
    </lineage>
</organism>
<evidence type="ECO:0000313" key="2">
    <source>
        <dbReference type="EMBL" id="CAG5074801.1"/>
    </source>
</evidence>
<evidence type="ECO:0000313" key="3">
    <source>
        <dbReference type="Proteomes" id="UP000679725"/>
    </source>
</evidence>
<gene>
    <name evidence="2" type="ORF">DYBT9623_05489</name>
</gene>
<reference evidence="2 3" key="1">
    <citation type="submission" date="2021-04" db="EMBL/GenBank/DDBJ databases">
        <authorList>
            <person name="Rodrigo-Torres L."/>
            <person name="Arahal R. D."/>
            <person name="Lucena T."/>
        </authorList>
    </citation>
    <scope>NUCLEOTIDE SEQUENCE [LARGE SCALE GENOMIC DNA]</scope>
    <source>
        <strain evidence="2 3">CECT 9623</strain>
    </source>
</reference>
<keyword evidence="3" id="KW-1185">Reference proteome</keyword>
<feature type="domain" description="Carboxymuconolactone decarboxylase-like" evidence="1">
    <location>
        <begin position="38"/>
        <end position="116"/>
    </location>
</feature>
<dbReference type="SUPFAM" id="SSF69118">
    <property type="entry name" value="AhpD-like"/>
    <property type="match status" value="1"/>
</dbReference>
<dbReference type="InterPro" id="IPR029032">
    <property type="entry name" value="AhpD-like"/>
</dbReference>
<comment type="caution">
    <text evidence="2">The sequence shown here is derived from an EMBL/GenBank/DDBJ whole genome shotgun (WGS) entry which is preliminary data.</text>
</comment>
<accession>A0ABN7RF91</accession>
<name>A0ABN7RF91_9BACT</name>
<evidence type="ECO:0000259" key="1">
    <source>
        <dbReference type="Pfam" id="PF02627"/>
    </source>
</evidence>
<dbReference type="PANTHER" id="PTHR33930">
    <property type="entry name" value="ALKYL HYDROPEROXIDE REDUCTASE AHPD"/>
    <property type="match status" value="1"/>
</dbReference>
<dbReference type="Gene3D" id="1.20.1290.10">
    <property type="entry name" value="AhpD-like"/>
    <property type="match status" value="1"/>
</dbReference>
<dbReference type="EMBL" id="CAJRAU010000014">
    <property type="protein sequence ID" value="CAG5074801.1"/>
    <property type="molecule type" value="Genomic_DNA"/>
</dbReference>
<dbReference type="PANTHER" id="PTHR33930:SF2">
    <property type="entry name" value="BLR3452 PROTEIN"/>
    <property type="match status" value="1"/>
</dbReference>
<proteinExistence type="predicted"/>
<sequence>MFSNLNNISNNINRMTEYQTPRDRKYTDTLISSAPKEAEAFLNLKRTAERSDGVIPVRYRELISVAVALTTQCSYCIEAHIKNAIVAGATKEEIGETVFIAAALRAGGAVGNGLLAMRIFEEEVGKKS</sequence>